<protein>
    <submittedName>
        <fullName evidence="2">DNA-3-methyladenine glycosylase II</fullName>
        <ecNumber evidence="2">3.2.2.21</ecNumber>
    </submittedName>
</protein>
<keyword evidence="2" id="KW-0326">Glycosidase</keyword>
<feature type="compositionally biased region" description="Basic residues" evidence="1">
    <location>
        <begin position="153"/>
        <end position="183"/>
    </location>
</feature>
<feature type="compositionally biased region" description="Low complexity" evidence="1">
    <location>
        <begin position="35"/>
        <end position="44"/>
    </location>
</feature>
<keyword evidence="2" id="KW-0378">Hydrolase</keyword>
<sequence length="214" mass="23267">GGCRRPSAAGRPGPGAADRRFRRAAAARARRARAPRGALRGPGALHRRPAAVGEGGAVDLEQAAGALRRTHPHAGRDPRRGSRGAACRRRVLARQGGLPALAGRARRVRRAGARRSAPASRRAGHEGADRGEGHRRVDRPHVPDVHPAPARRAAGRRPRRPQRRPRRLRTRSRSGPRRPHRDRRALAAAPDARVPLSVAQPRQRARAIRGRARL</sequence>
<reference evidence="2" key="1">
    <citation type="submission" date="2020-02" db="EMBL/GenBank/DDBJ databases">
        <authorList>
            <person name="Meier V. D."/>
        </authorList>
    </citation>
    <scope>NUCLEOTIDE SEQUENCE</scope>
    <source>
        <strain evidence="2">AVDCRST_MAG69</strain>
    </source>
</reference>
<feature type="non-terminal residue" evidence="2">
    <location>
        <position position="1"/>
    </location>
</feature>
<feature type="region of interest" description="Disordered" evidence="1">
    <location>
        <begin position="1"/>
        <end position="214"/>
    </location>
</feature>
<evidence type="ECO:0000313" key="2">
    <source>
        <dbReference type="EMBL" id="CAA9501443.1"/>
    </source>
</evidence>
<evidence type="ECO:0000256" key="1">
    <source>
        <dbReference type="SAM" id="MobiDB-lite"/>
    </source>
</evidence>
<dbReference type="EMBL" id="CADCVP010000203">
    <property type="protein sequence ID" value="CAA9501443.1"/>
    <property type="molecule type" value="Genomic_DNA"/>
</dbReference>
<feature type="compositionally biased region" description="Basic residues" evidence="1">
    <location>
        <begin position="20"/>
        <end position="34"/>
    </location>
</feature>
<dbReference type="AlphaFoldDB" id="A0A6J4SK02"/>
<name>A0A6J4SK02_9ACTN</name>
<dbReference type="EC" id="3.2.2.21" evidence="2"/>
<feature type="compositionally biased region" description="Low complexity" evidence="1">
    <location>
        <begin position="93"/>
        <end position="103"/>
    </location>
</feature>
<dbReference type="GO" id="GO:0003905">
    <property type="term" value="F:alkylbase DNA N-glycosylase activity"/>
    <property type="evidence" value="ECO:0007669"/>
    <property type="project" value="UniProtKB-EC"/>
</dbReference>
<feature type="non-terminal residue" evidence="2">
    <location>
        <position position="214"/>
    </location>
</feature>
<feature type="compositionally biased region" description="Low complexity" evidence="1">
    <location>
        <begin position="1"/>
        <end position="16"/>
    </location>
</feature>
<proteinExistence type="predicted"/>
<feature type="compositionally biased region" description="Low complexity" evidence="1">
    <location>
        <begin position="186"/>
        <end position="202"/>
    </location>
</feature>
<feature type="compositionally biased region" description="Basic and acidic residues" evidence="1">
    <location>
        <begin position="123"/>
        <end position="144"/>
    </location>
</feature>
<feature type="compositionally biased region" description="Basic residues" evidence="1">
    <location>
        <begin position="203"/>
        <end position="214"/>
    </location>
</feature>
<organism evidence="2">
    <name type="scientific">uncultured Solirubrobacteraceae bacterium</name>
    <dbReference type="NCBI Taxonomy" id="1162706"/>
    <lineage>
        <taxon>Bacteria</taxon>
        <taxon>Bacillati</taxon>
        <taxon>Actinomycetota</taxon>
        <taxon>Thermoleophilia</taxon>
        <taxon>Solirubrobacterales</taxon>
        <taxon>Solirubrobacteraceae</taxon>
        <taxon>environmental samples</taxon>
    </lineage>
</organism>
<accession>A0A6J4SK02</accession>
<feature type="compositionally biased region" description="Basic residues" evidence="1">
    <location>
        <begin position="104"/>
        <end position="113"/>
    </location>
</feature>
<gene>
    <name evidence="2" type="ORF">AVDCRST_MAG69-1913</name>
</gene>